<dbReference type="EMBL" id="BMAW01127135">
    <property type="protein sequence ID" value="GFU19863.1"/>
    <property type="molecule type" value="Genomic_DNA"/>
</dbReference>
<feature type="domain" description="Reverse transcriptase/retrotransposon-derived protein RNase H-like" evidence="1">
    <location>
        <begin position="159"/>
        <end position="223"/>
    </location>
</feature>
<protein>
    <submittedName>
        <fullName evidence="2">Transposon Ty3-G Gag-Pol polyprotein</fullName>
    </submittedName>
</protein>
<organism evidence="2 3">
    <name type="scientific">Nephila pilipes</name>
    <name type="common">Giant wood spider</name>
    <name type="synonym">Nephila maculata</name>
    <dbReference type="NCBI Taxonomy" id="299642"/>
    <lineage>
        <taxon>Eukaryota</taxon>
        <taxon>Metazoa</taxon>
        <taxon>Ecdysozoa</taxon>
        <taxon>Arthropoda</taxon>
        <taxon>Chelicerata</taxon>
        <taxon>Arachnida</taxon>
        <taxon>Araneae</taxon>
        <taxon>Araneomorphae</taxon>
        <taxon>Entelegynae</taxon>
        <taxon>Araneoidea</taxon>
        <taxon>Nephilidae</taxon>
        <taxon>Nephila</taxon>
    </lineage>
</organism>
<evidence type="ECO:0000313" key="3">
    <source>
        <dbReference type="Proteomes" id="UP000887013"/>
    </source>
</evidence>
<dbReference type="InterPro" id="IPR043502">
    <property type="entry name" value="DNA/RNA_pol_sf"/>
</dbReference>
<comment type="caution">
    <text evidence="2">The sequence shown here is derived from an EMBL/GenBank/DDBJ whole genome shotgun (WGS) entry which is preliminary data.</text>
</comment>
<evidence type="ECO:0000313" key="2">
    <source>
        <dbReference type="EMBL" id="GFU19863.1"/>
    </source>
</evidence>
<gene>
    <name evidence="2" type="primary">TY3B-G_521</name>
    <name evidence="2" type="ORF">NPIL_639071</name>
</gene>
<dbReference type="GO" id="GO:0071897">
    <property type="term" value="P:DNA biosynthetic process"/>
    <property type="evidence" value="ECO:0007669"/>
    <property type="project" value="UniProtKB-ARBA"/>
</dbReference>
<sequence>MADVFGVRFSPTIKRLQDLAVLIATITLDTVSLIRDVLLKSDVTDPYAQIKKKKEEEEVEDFANRSGESSQHGIRKLLSGEGLGSRNFSELLSNIKRLAETLNVSDNLMLYLFLQRLPSSIQTISAVISDLTLETASKFADRIIEFRVLKSSKILQKKESAERAFIYEKNAIAEATLLRYPIPGGSLSLDASDVAIGGTFTQLSLGKWEPIAFFSTKLNKNQRK</sequence>
<accession>A0A8X6UJ15</accession>
<evidence type="ECO:0000259" key="1">
    <source>
        <dbReference type="Pfam" id="PF17919"/>
    </source>
</evidence>
<name>A0A8X6UJ15_NEPPI</name>
<dbReference type="PANTHER" id="PTHR33327:SF3">
    <property type="entry name" value="RNA-DIRECTED DNA POLYMERASE"/>
    <property type="match status" value="1"/>
</dbReference>
<dbReference type="SUPFAM" id="SSF56672">
    <property type="entry name" value="DNA/RNA polymerases"/>
    <property type="match status" value="1"/>
</dbReference>
<dbReference type="PANTHER" id="PTHR33327">
    <property type="entry name" value="ENDONUCLEASE"/>
    <property type="match status" value="1"/>
</dbReference>
<dbReference type="OrthoDB" id="6423908at2759"/>
<reference evidence="2" key="1">
    <citation type="submission" date="2020-08" db="EMBL/GenBank/DDBJ databases">
        <title>Multicomponent nature underlies the extraordinary mechanical properties of spider dragline silk.</title>
        <authorList>
            <person name="Kono N."/>
            <person name="Nakamura H."/>
            <person name="Mori M."/>
            <person name="Yoshida Y."/>
            <person name="Ohtoshi R."/>
            <person name="Malay A.D."/>
            <person name="Moran D.A.P."/>
            <person name="Tomita M."/>
            <person name="Numata K."/>
            <person name="Arakawa K."/>
        </authorList>
    </citation>
    <scope>NUCLEOTIDE SEQUENCE</scope>
</reference>
<keyword evidence="3" id="KW-1185">Reference proteome</keyword>
<proteinExistence type="predicted"/>
<dbReference type="AlphaFoldDB" id="A0A8X6UJ15"/>
<dbReference type="Proteomes" id="UP000887013">
    <property type="component" value="Unassembled WGS sequence"/>
</dbReference>
<dbReference type="Pfam" id="PF17919">
    <property type="entry name" value="RT_RNaseH_2"/>
    <property type="match status" value="1"/>
</dbReference>
<dbReference type="InterPro" id="IPR041577">
    <property type="entry name" value="RT_RNaseH_2"/>
</dbReference>